<dbReference type="EMBL" id="CP108110">
    <property type="protein sequence ID" value="WUQ87805.1"/>
    <property type="molecule type" value="Genomic_DNA"/>
</dbReference>
<reference evidence="1" key="1">
    <citation type="submission" date="2022-10" db="EMBL/GenBank/DDBJ databases">
        <title>The complete genomes of actinobacterial strains from the NBC collection.</title>
        <authorList>
            <person name="Joergensen T.S."/>
            <person name="Alvarez Arevalo M."/>
            <person name="Sterndorff E.B."/>
            <person name="Faurdal D."/>
            <person name="Vuksanovic O."/>
            <person name="Mourched A.-S."/>
            <person name="Charusanti P."/>
            <person name="Shaw S."/>
            <person name="Blin K."/>
            <person name="Weber T."/>
        </authorList>
    </citation>
    <scope>NUCLEOTIDE SEQUENCE</scope>
    <source>
        <strain evidence="1">NBC_00222</strain>
    </source>
</reference>
<gene>
    <name evidence="1" type="ORF">OHA16_35385</name>
</gene>
<proteinExistence type="predicted"/>
<evidence type="ECO:0000313" key="1">
    <source>
        <dbReference type="EMBL" id="WUQ87805.1"/>
    </source>
</evidence>
<keyword evidence="2" id="KW-1185">Reference proteome</keyword>
<name>A0ABZ1U9F0_9ACTN</name>
<sequence>MPHPPLPSTQSAVLAIEATAARHGREVSTSHDIGRDRTFAGLVGADGAGADELAAIPHEALVEIAGPPEVTVRLFVHDEALVTVEHVPFDVPRDSVPAFLNSFWTGLVHLEQRVFPPSCTMIVTVPGEPSYREPVTALTLTPWLARRIR</sequence>
<accession>A0ABZ1U9F0</accession>
<dbReference type="Proteomes" id="UP001432222">
    <property type="component" value="Chromosome"/>
</dbReference>
<dbReference type="RefSeq" id="WP_328958360.1">
    <property type="nucleotide sequence ID" value="NZ_CP108110.1"/>
</dbReference>
<organism evidence="1 2">
    <name type="scientific">Kitasatospora purpeofusca</name>
    <dbReference type="NCBI Taxonomy" id="67352"/>
    <lineage>
        <taxon>Bacteria</taxon>
        <taxon>Bacillati</taxon>
        <taxon>Actinomycetota</taxon>
        <taxon>Actinomycetes</taxon>
        <taxon>Kitasatosporales</taxon>
        <taxon>Streptomycetaceae</taxon>
        <taxon>Kitasatospora</taxon>
    </lineage>
</organism>
<protein>
    <submittedName>
        <fullName evidence="1">Uncharacterized protein</fullName>
    </submittedName>
</protein>
<evidence type="ECO:0000313" key="2">
    <source>
        <dbReference type="Proteomes" id="UP001432222"/>
    </source>
</evidence>